<keyword evidence="2" id="KW-1185">Reference proteome</keyword>
<organism evidence="1 2">
    <name type="scientific">Pluteus cervinus</name>
    <dbReference type="NCBI Taxonomy" id="181527"/>
    <lineage>
        <taxon>Eukaryota</taxon>
        <taxon>Fungi</taxon>
        <taxon>Dikarya</taxon>
        <taxon>Basidiomycota</taxon>
        <taxon>Agaricomycotina</taxon>
        <taxon>Agaricomycetes</taxon>
        <taxon>Agaricomycetidae</taxon>
        <taxon>Agaricales</taxon>
        <taxon>Pluteineae</taxon>
        <taxon>Pluteaceae</taxon>
        <taxon>Pluteus</taxon>
    </lineage>
</organism>
<proteinExistence type="predicted"/>
<reference evidence="1 2" key="1">
    <citation type="journal article" date="2019" name="Nat. Ecol. Evol.">
        <title>Megaphylogeny resolves global patterns of mushroom evolution.</title>
        <authorList>
            <person name="Varga T."/>
            <person name="Krizsan K."/>
            <person name="Foldi C."/>
            <person name="Dima B."/>
            <person name="Sanchez-Garcia M."/>
            <person name="Sanchez-Ramirez S."/>
            <person name="Szollosi G.J."/>
            <person name="Szarkandi J.G."/>
            <person name="Papp V."/>
            <person name="Albert L."/>
            <person name="Andreopoulos W."/>
            <person name="Angelini C."/>
            <person name="Antonin V."/>
            <person name="Barry K.W."/>
            <person name="Bougher N.L."/>
            <person name="Buchanan P."/>
            <person name="Buyck B."/>
            <person name="Bense V."/>
            <person name="Catcheside P."/>
            <person name="Chovatia M."/>
            <person name="Cooper J."/>
            <person name="Damon W."/>
            <person name="Desjardin D."/>
            <person name="Finy P."/>
            <person name="Geml J."/>
            <person name="Haridas S."/>
            <person name="Hughes K."/>
            <person name="Justo A."/>
            <person name="Karasinski D."/>
            <person name="Kautmanova I."/>
            <person name="Kiss B."/>
            <person name="Kocsube S."/>
            <person name="Kotiranta H."/>
            <person name="LaButti K.M."/>
            <person name="Lechner B.E."/>
            <person name="Liimatainen K."/>
            <person name="Lipzen A."/>
            <person name="Lukacs Z."/>
            <person name="Mihaltcheva S."/>
            <person name="Morgado L.N."/>
            <person name="Niskanen T."/>
            <person name="Noordeloos M.E."/>
            <person name="Ohm R.A."/>
            <person name="Ortiz-Santana B."/>
            <person name="Ovrebo C."/>
            <person name="Racz N."/>
            <person name="Riley R."/>
            <person name="Savchenko A."/>
            <person name="Shiryaev A."/>
            <person name="Soop K."/>
            <person name="Spirin V."/>
            <person name="Szebenyi C."/>
            <person name="Tomsovsky M."/>
            <person name="Tulloss R.E."/>
            <person name="Uehling J."/>
            <person name="Grigoriev I.V."/>
            <person name="Vagvolgyi C."/>
            <person name="Papp T."/>
            <person name="Martin F.M."/>
            <person name="Miettinen O."/>
            <person name="Hibbett D.S."/>
            <person name="Nagy L.G."/>
        </authorList>
    </citation>
    <scope>NUCLEOTIDE SEQUENCE [LARGE SCALE GENOMIC DNA]</scope>
    <source>
        <strain evidence="1 2">NL-1719</strain>
    </source>
</reference>
<evidence type="ECO:0000313" key="2">
    <source>
        <dbReference type="Proteomes" id="UP000308600"/>
    </source>
</evidence>
<protein>
    <submittedName>
        <fullName evidence="1">Uncharacterized protein</fullName>
    </submittedName>
</protein>
<evidence type="ECO:0000313" key="1">
    <source>
        <dbReference type="EMBL" id="TFK64996.1"/>
    </source>
</evidence>
<gene>
    <name evidence="1" type="ORF">BDN72DRAFT_219927</name>
</gene>
<name>A0ACD3AHH4_9AGAR</name>
<dbReference type="EMBL" id="ML208452">
    <property type="protein sequence ID" value="TFK64996.1"/>
    <property type="molecule type" value="Genomic_DNA"/>
</dbReference>
<sequence>MYVVAELAASHNALHAQQARCPWPDPTIVSFRSKMQNYRSSVPGITPSRESRVSGPLIVRQPAQTVDFAFRDKAAGVAFVGVGEWEIKIDSEGIRVVWKGAENSLGGSIAHRIEFGQILSGKAIFNVLEGRSLRRACGNDASRYVDDQRLKIAKLRNRVKVLEDSLEEKEERLVEKEDKLEELEVHLERKDEDIEEMEDKLQNMGKILRGIGKVLGKTEAKLEQAEENLEEAKENLGKMEDRYVQEMRQGTIWKKEVERVRKIIVPLSRRSLLDKARDLILLYYYHTRHNTQILENLITDDNDAKLSRYVQGQFVKSLHKGDPDALFQDVHDVLTKFWPELNLDVIKMACGTGNQVRQAGNEAAHEFNRANVYTSLHVNTEDLDDDDLGTLKDVYRWWTSGRWLRTRNSVGNDVMIYSW</sequence>
<accession>A0ACD3AHH4</accession>
<dbReference type="Proteomes" id="UP000308600">
    <property type="component" value="Unassembled WGS sequence"/>
</dbReference>